<gene>
    <name evidence="2" type="primary">uppS</name>
    <name evidence="3" type="ORF">BCF53_10868</name>
</gene>
<sequence length="246" mass="27491">MSDQLVTSVPRHVAIIMDGNNRWAKKRLLGGIAGHQAGAKAVRRTVEACARAGVEVLTLYAFSSENWRRPKDEVNALMDLFLMALNREVKKLASNNLQLRIIGDVTGFSPAIQKAIAAAEAKTAGNTGMVLAIAANYGGHWDITQAARKLAEQVHDGKLKPEEITEEALNAQVMLGDLPPPDLCIRTAGEQRISNFLLWQMAYTEFYFADEYWPDFNKKSLMRAFDAFSHRVRRFGKTDDQLEQEK</sequence>
<keyword evidence="2" id="KW-0573">Peptidoglycan synthesis</keyword>
<dbReference type="InterPro" id="IPR036424">
    <property type="entry name" value="UPP_synth-like_sf"/>
</dbReference>
<dbReference type="InterPro" id="IPR018520">
    <property type="entry name" value="UPP_synth-like_CS"/>
</dbReference>
<proteinExistence type="inferred from homology"/>
<dbReference type="GO" id="GO:0016094">
    <property type="term" value="P:polyprenol biosynthetic process"/>
    <property type="evidence" value="ECO:0007669"/>
    <property type="project" value="TreeGrafter"/>
</dbReference>
<feature type="binding site" evidence="2">
    <location>
        <begin position="63"/>
        <end position="65"/>
    </location>
    <ligand>
        <name>substrate</name>
    </ligand>
</feature>
<dbReference type="EC" id="2.5.1.31" evidence="2"/>
<keyword evidence="1 2" id="KW-0808">Transferase</keyword>
<feature type="binding site" evidence="2">
    <location>
        <position position="186"/>
    </location>
    <ligand>
        <name>substrate</name>
    </ligand>
</feature>
<feature type="binding site" evidence="2">
    <location>
        <position position="67"/>
    </location>
    <ligand>
        <name>substrate</name>
    </ligand>
</feature>
<comment type="cofactor">
    <cofactor evidence="2">
        <name>Mg(2+)</name>
        <dbReference type="ChEBI" id="CHEBI:18420"/>
    </cofactor>
    <text evidence="2">Binds 2 magnesium ions per subunit.</text>
</comment>
<dbReference type="GO" id="GO:0009252">
    <property type="term" value="P:peptidoglycan biosynthetic process"/>
    <property type="evidence" value="ECO:0007669"/>
    <property type="project" value="UniProtKB-UniRule"/>
</dbReference>
<dbReference type="FunFam" id="3.40.1180.10:FF:000001">
    <property type="entry name" value="(2E,6E)-farnesyl-diphosphate-specific ditrans,polycis-undecaprenyl-diphosphate synthase"/>
    <property type="match status" value="1"/>
</dbReference>
<dbReference type="GO" id="GO:0000287">
    <property type="term" value="F:magnesium ion binding"/>
    <property type="evidence" value="ECO:0007669"/>
    <property type="project" value="UniProtKB-UniRule"/>
</dbReference>
<dbReference type="CDD" id="cd00475">
    <property type="entry name" value="Cis_IPPS"/>
    <property type="match status" value="1"/>
</dbReference>
<dbReference type="RefSeq" id="WP_279389134.1">
    <property type="nucleotide sequence ID" value="NZ_SLZR01000008.1"/>
</dbReference>
<dbReference type="Proteomes" id="UP000295793">
    <property type="component" value="Unassembled WGS sequence"/>
</dbReference>
<comment type="function">
    <text evidence="2">Catalyzes the sequential condensation of isopentenyl diphosphate (IPP) with (2E,6E)-farnesyl diphosphate (E,E-FPP) to yield (2Z,6Z,10Z,14Z,18Z,22Z,26Z,30Z,34E,38E)-undecaprenyl diphosphate (di-trans,octa-cis-UPP). UPP is the precursor of glycosyl carrier lipid in the biosynthesis of bacterial cell wall polysaccharide components such as peptidoglycan and lipopolysaccharide.</text>
</comment>
<evidence type="ECO:0000256" key="1">
    <source>
        <dbReference type="ARBA" id="ARBA00022679"/>
    </source>
</evidence>
<dbReference type="Gene3D" id="3.40.1180.10">
    <property type="entry name" value="Decaprenyl diphosphate synthase-like"/>
    <property type="match status" value="1"/>
</dbReference>
<feature type="binding site" evidence="2">
    <location>
        <position position="23"/>
    </location>
    <ligand>
        <name>substrate</name>
    </ligand>
</feature>
<feature type="binding site" evidence="2">
    <location>
        <position position="205"/>
    </location>
    <ligand>
        <name>Mg(2+)</name>
        <dbReference type="ChEBI" id="CHEBI:18420"/>
    </ligand>
</feature>
<dbReference type="PANTHER" id="PTHR10291:SF0">
    <property type="entry name" value="DEHYDRODOLICHYL DIPHOSPHATE SYNTHASE 2"/>
    <property type="match status" value="1"/>
</dbReference>
<dbReference type="NCBIfam" id="NF011405">
    <property type="entry name" value="PRK14830.1"/>
    <property type="match status" value="1"/>
</dbReference>
<comment type="similarity">
    <text evidence="2">Belongs to the UPP synthase family.</text>
</comment>
<evidence type="ECO:0000313" key="3">
    <source>
        <dbReference type="EMBL" id="TCS40711.1"/>
    </source>
</evidence>
<comment type="subunit">
    <text evidence="2">Homodimer.</text>
</comment>
<feature type="active site" description="Proton acceptor" evidence="2">
    <location>
        <position position="66"/>
    </location>
</feature>
<comment type="catalytic activity">
    <reaction evidence="2">
        <text>8 isopentenyl diphosphate + (2E,6E)-farnesyl diphosphate = di-trans,octa-cis-undecaprenyl diphosphate + 8 diphosphate</text>
        <dbReference type="Rhea" id="RHEA:27551"/>
        <dbReference type="ChEBI" id="CHEBI:33019"/>
        <dbReference type="ChEBI" id="CHEBI:58405"/>
        <dbReference type="ChEBI" id="CHEBI:128769"/>
        <dbReference type="ChEBI" id="CHEBI:175763"/>
        <dbReference type="EC" id="2.5.1.31"/>
    </reaction>
</comment>
<comment type="caution">
    <text evidence="3">The sequence shown here is derived from an EMBL/GenBank/DDBJ whole genome shotgun (WGS) entry which is preliminary data.</text>
</comment>
<feature type="active site" evidence="2">
    <location>
        <position position="18"/>
    </location>
</feature>
<dbReference type="PROSITE" id="PS01066">
    <property type="entry name" value="UPP_SYNTHASE"/>
    <property type="match status" value="1"/>
</dbReference>
<dbReference type="EMBL" id="SLZR01000008">
    <property type="protein sequence ID" value="TCS40711.1"/>
    <property type="molecule type" value="Genomic_DNA"/>
</dbReference>
<feature type="binding site" evidence="2">
    <location>
        <position position="69"/>
    </location>
    <ligand>
        <name>substrate</name>
    </ligand>
</feature>
<dbReference type="PANTHER" id="PTHR10291">
    <property type="entry name" value="DEHYDRODOLICHYL DIPHOSPHATE SYNTHASE FAMILY MEMBER"/>
    <property type="match status" value="1"/>
</dbReference>
<dbReference type="HAMAP" id="MF_01139">
    <property type="entry name" value="ISPT"/>
    <property type="match status" value="1"/>
</dbReference>
<name>A0A4R3I501_9GAMM</name>
<organism evidence="3 4">
    <name type="scientific">Reinekea marinisedimentorum</name>
    <dbReference type="NCBI Taxonomy" id="230495"/>
    <lineage>
        <taxon>Bacteria</taxon>
        <taxon>Pseudomonadati</taxon>
        <taxon>Pseudomonadota</taxon>
        <taxon>Gammaproteobacteria</taxon>
        <taxon>Oceanospirillales</taxon>
        <taxon>Saccharospirillaceae</taxon>
        <taxon>Reinekea</taxon>
    </lineage>
</organism>
<dbReference type="GO" id="GO:0071555">
    <property type="term" value="P:cell wall organization"/>
    <property type="evidence" value="ECO:0007669"/>
    <property type="project" value="UniProtKB-KW"/>
</dbReference>
<dbReference type="Pfam" id="PF01255">
    <property type="entry name" value="Prenyltransf"/>
    <property type="match status" value="1"/>
</dbReference>
<dbReference type="GO" id="GO:0008360">
    <property type="term" value="P:regulation of cell shape"/>
    <property type="evidence" value="ECO:0007669"/>
    <property type="project" value="UniProtKB-KW"/>
</dbReference>
<keyword evidence="4" id="KW-1185">Reference proteome</keyword>
<feature type="binding site" evidence="2">
    <location>
        <begin position="192"/>
        <end position="194"/>
    </location>
    <ligand>
        <name>substrate</name>
    </ligand>
</feature>
<dbReference type="NCBIfam" id="TIGR00055">
    <property type="entry name" value="uppS"/>
    <property type="match status" value="1"/>
</dbReference>
<feature type="binding site" evidence="2">
    <location>
        <position position="18"/>
    </location>
    <ligand>
        <name>Mg(2+)</name>
        <dbReference type="ChEBI" id="CHEBI:18420"/>
    </ligand>
</feature>
<comment type="caution">
    <text evidence="2">Lacks conserved residue(s) required for the propagation of feature annotation.</text>
</comment>
<keyword evidence="2" id="KW-0961">Cell wall biogenesis/degradation</keyword>
<evidence type="ECO:0000313" key="4">
    <source>
        <dbReference type="Proteomes" id="UP000295793"/>
    </source>
</evidence>
<keyword evidence="2" id="KW-0460">Magnesium</keyword>
<dbReference type="AlphaFoldDB" id="A0A4R3I501"/>
<dbReference type="GO" id="GO:0008834">
    <property type="term" value="F:ditrans,polycis-undecaprenyl-diphosphate synthase [(2E,6E)-farnesyl-diphosphate specific] activity"/>
    <property type="evidence" value="ECO:0007669"/>
    <property type="project" value="UniProtKB-UniRule"/>
</dbReference>
<keyword evidence="2" id="KW-0479">Metal-binding</keyword>
<accession>A0A4R3I501</accession>
<feature type="binding site" evidence="2">
    <location>
        <position position="35"/>
    </location>
    <ligand>
        <name>substrate</name>
    </ligand>
</feature>
<evidence type="ECO:0000256" key="2">
    <source>
        <dbReference type="HAMAP-Rule" id="MF_01139"/>
    </source>
</evidence>
<reference evidence="3 4" key="1">
    <citation type="submission" date="2019-03" db="EMBL/GenBank/DDBJ databases">
        <title>Genomic Encyclopedia of Archaeal and Bacterial Type Strains, Phase II (KMG-II): from individual species to whole genera.</title>
        <authorList>
            <person name="Goeker M."/>
        </authorList>
    </citation>
    <scope>NUCLEOTIDE SEQUENCE [LARGE SCALE GENOMIC DNA]</scope>
    <source>
        <strain evidence="3 4">DSM 15388</strain>
    </source>
</reference>
<protein>
    <recommendedName>
        <fullName evidence="2">Ditrans,polycis-undecaprenyl-diphosphate synthase ((2E,6E)-farnesyl-diphosphate specific)</fullName>
        <ecNumber evidence="2">2.5.1.31</ecNumber>
    </recommendedName>
    <alternativeName>
        <fullName evidence="2">Ditrans,polycis-undecaprenylcistransferase</fullName>
    </alternativeName>
    <alternativeName>
        <fullName evidence="2">Undecaprenyl diphosphate synthase</fullName>
        <shortName evidence="2">UDS</shortName>
    </alternativeName>
    <alternativeName>
        <fullName evidence="2">Undecaprenyl pyrophosphate synthase</fullName>
        <shortName evidence="2">UPP synthase</shortName>
    </alternativeName>
</protein>
<keyword evidence="2" id="KW-0133">Cell shape</keyword>
<dbReference type="SUPFAM" id="SSF64005">
    <property type="entry name" value="Undecaprenyl diphosphate synthase"/>
    <property type="match status" value="1"/>
</dbReference>
<feature type="binding site" evidence="2">
    <location>
        <begin position="19"/>
        <end position="22"/>
    </location>
    <ligand>
        <name>substrate</name>
    </ligand>
</feature>
<dbReference type="InterPro" id="IPR001441">
    <property type="entry name" value="UPP_synth-like"/>
</dbReference>
<dbReference type="GO" id="GO:0005829">
    <property type="term" value="C:cytosol"/>
    <property type="evidence" value="ECO:0007669"/>
    <property type="project" value="TreeGrafter"/>
</dbReference>